<evidence type="ECO:0000256" key="1">
    <source>
        <dbReference type="SAM" id="MobiDB-lite"/>
    </source>
</evidence>
<dbReference type="EMBL" id="JALIDZ010000001">
    <property type="protein sequence ID" value="MCT8970548.1"/>
    <property type="molecule type" value="Genomic_DNA"/>
</dbReference>
<evidence type="ECO:0000313" key="3">
    <source>
        <dbReference type="Proteomes" id="UP001320898"/>
    </source>
</evidence>
<protein>
    <submittedName>
        <fullName evidence="2">Uncharacterized protein</fullName>
    </submittedName>
</protein>
<reference evidence="2 3" key="1">
    <citation type="submission" date="2022-04" db="EMBL/GenBank/DDBJ databases">
        <authorList>
            <person name="Ye Y.-Q."/>
            <person name="Du Z.-J."/>
        </authorList>
    </citation>
    <scope>NUCLEOTIDE SEQUENCE [LARGE SCALE GENOMIC DNA]</scope>
    <source>
        <strain evidence="2 3">A6E488</strain>
    </source>
</reference>
<feature type="region of interest" description="Disordered" evidence="1">
    <location>
        <begin position="1"/>
        <end position="50"/>
    </location>
</feature>
<evidence type="ECO:0000313" key="2">
    <source>
        <dbReference type="EMBL" id="MCT8970548.1"/>
    </source>
</evidence>
<keyword evidence="3" id="KW-1185">Reference proteome</keyword>
<dbReference type="RefSeq" id="WP_261614114.1">
    <property type="nucleotide sequence ID" value="NZ_JALIDZ010000001.1"/>
</dbReference>
<feature type="compositionally biased region" description="Basic and acidic residues" evidence="1">
    <location>
        <begin position="8"/>
        <end position="20"/>
    </location>
</feature>
<proteinExistence type="predicted"/>
<gene>
    <name evidence="2" type="ORF">MUB46_01630</name>
</gene>
<organism evidence="2 3">
    <name type="scientific">Microbaculum marinisediminis</name>
    <dbReference type="NCBI Taxonomy" id="2931392"/>
    <lineage>
        <taxon>Bacteria</taxon>
        <taxon>Pseudomonadati</taxon>
        <taxon>Pseudomonadota</taxon>
        <taxon>Alphaproteobacteria</taxon>
        <taxon>Hyphomicrobiales</taxon>
        <taxon>Tepidamorphaceae</taxon>
        <taxon>Microbaculum</taxon>
    </lineage>
</organism>
<name>A0AAW5QSB4_9HYPH</name>
<accession>A0AAW5QSB4</accession>
<dbReference type="AlphaFoldDB" id="A0AAW5QSB4"/>
<comment type="caution">
    <text evidence="2">The sequence shown here is derived from an EMBL/GenBank/DDBJ whole genome shotgun (WGS) entry which is preliminary data.</text>
</comment>
<sequence>MAKGQKRSTKEPKKQKAAEKKTKKLAGPKYLRQSEMIQSGKAGIQRLGLK</sequence>
<dbReference type="Proteomes" id="UP001320898">
    <property type="component" value="Unassembled WGS sequence"/>
</dbReference>